<keyword evidence="2 7" id="KW-0812">Transmembrane</keyword>
<feature type="transmembrane region" description="Helical" evidence="7">
    <location>
        <begin position="30"/>
        <end position="54"/>
    </location>
</feature>
<feature type="region of interest" description="Disordered" evidence="6">
    <location>
        <begin position="302"/>
        <end position="414"/>
    </location>
</feature>
<sequence>MEYPRGSTNLTSMSDGEFRQRITNAGRINIITLLVTVTSLTSVALCCFIGRIALRLATRRRLFLDDAFLFLAVSCLCGCMSIVHANAFFTFLSNAKVYAPELLKTTAYIHYKSTLGSSVKRRNALAVLSWTTIYSVKFCFYAFFQPLLRHLKKLYRYYWVCVGITFLAWLFSAFKLYMLPNLTGETPDLAFTIAMAVLDCATDAMVVSIPILLLRKSTMKRSTKLSVMAFLSLSSFMAVCSIVRVSGVARDGRHIPDVTWRTMWTQIECCVAVIMGSLMAMRSLFIGSPLQQHQYHRNLRKVPEMPDGSHKRISHPPIPLTNRVSARASNHSLPPTQVSSRKKDMGGEDINGPQVPTMPSPTFFQGRFPPDPPPPPPPPKQILPARVLPRNTPRGTCHKPVLSTTESDFDPSEGDYHAAIRSQGGLQGAWLRSGYSNLA</sequence>
<keyword evidence="4 7" id="KW-0472">Membrane</keyword>
<comment type="similarity">
    <text evidence="5">Belongs to the SAT4 family.</text>
</comment>
<dbReference type="InterPro" id="IPR052337">
    <property type="entry name" value="SAT4-like"/>
</dbReference>
<feature type="compositionally biased region" description="Pro residues" evidence="6">
    <location>
        <begin position="369"/>
        <end position="381"/>
    </location>
</feature>
<keyword evidence="3 7" id="KW-1133">Transmembrane helix</keyword>
<evidence type="ECO:0000313" key="9">
    <source>
        <dbReference type="EMBL" id="KAH7139566.1"/>
    </source>
</evidence>
<evidence type="ECO:0000256" key="1">
    <source>
        <dbReference type="ARBA" id="ARBA00004141"/>
    </source>
</evidence>
<evidence type="ECO:0000256" key="7">
    <source>
        <dbReference type="SAM" id="Phobius"/>
    </source>
</evidence>
<feature type="transmembrane region" description="Helical" evidence="7">
    <location>
        <begin position="66"/>
        <end position="92"/>
    </location>
</feature>
<evidence type="ECO:0000256" key="5">
    <source>
        <dbReference type="ARBA" id="ARBA00038359"/>
    </source>
</evidence>
<feature type="transmembrane region" description="Helical" evidence="7">
    <location>
        <begin position="156"/>
        <end position="177"/>
    </location>
</feature>
<accession>A0A9P9EM67</accession>
<dbReference type="Pfam" id="PF20684">
    <property type="entry name" value="Fung_rhodopsin"/>
    <property type="match status" value="1"/>
</dbReference>
<evidence type="ECO:0000256" key="3">
    <source>
        <dbReference type="ARBA" id="ARBA00022989"/>
    </source>
</evidence>
<gene>
    <name evidence="9" type="ORF">B0J11DRAFT_46897</name>
</gene>
<keyword evidence="10" id="KW-1185">Reference proteome</keyword>
<protein>
    <recommendedName>
        <fullName evidence="8">Rhodopsin domain-containing protein</fullName>
    </recommendedName>
</protein>
<organism evidence="9 10">
    <name type="scientific">Dendryphion nanum</name>
    <dbReference type="NCBI Taxonomy" id="256645"/>
    <lineage>
        <taxon>Eukaryota</taxon>
        <taxon>Fungi</taxon>
        <taxon>Dikarya</taxon>
        <taxon>Ascomycota</taxon>
        <taxon>Pezizomycotina</taxon>
        <taxon>Dothideomycetes</taxon>
        <taxon>Pleosporomycetidae</taxon>
        <taxon>Pleosporales</taxon>
        <taxon>Torulaceae</taxon>
        <taxon>Dendryphion</taxon>
    </lineage>
</organism>
<dbReference type="PANTHER" id="PTHR33048">
    <property type="entry name" value="PTH11-LIKE INTEGRAL MEMBRANE PROTEIN (AFU_ORTHOLOGUE AFUA_5G11245)"/>
    <property type="match status" value="1"/>
</dbReference>
<comment type="subcellular location">
    <subcellularLocation>
        <location evidence="1">Membrane</location>
        <topology evidence="1">Multi-pass membrane protein</topology>
    </subcellularLocation>
</comment>
<evidence type="ECO:0000256" key="4">
    <source>
        <dbReference type="ARBA" id="ARBA00023136"/>
    </source>
</evidence>
<name>A0A9P9EM67_9PLEO</name>
<comment type="caution">
    <text evidence="9">The sequence shown here is derived from an EMBL/GenBank/DDBJ whole genome shotgun (WGS) entry which is preliminary data.</text>
</comment>
<evidence type="ECO:0000313" key="10">
    <source>
        <dbReference type="Proteomes" id="UP000700596"/>
    </source>
</evidence>
<feature type="domain" description="Rhodopsin" evidence="8">
    <location>
        <begin position="190"/>
        <end position="285"/>
    </location>
</feature>
<feature type="transmembrane region" description="Helical" evidence="7">
    <location>
        <begin position="225"/>
        <end position="244"/>
    </location>
</feature>
<dbReference type="InterPro" id="IPR049326">
    <property type="entry name" value="Rhodopsin_dom_fungi"/>
</dbReference>
<feature type="compositionally biased region" description="Polar residues" evidence="6">
    <location>
        <begin position="322"/>
        <end position="339"/>
    </location>
</feature>
<dbReference type="Proteomes" id="UP000700596">
    <property type="component" value="Unassembled WGS sequence"/>
</dbReference>
<feature type="transmembrane region" description="Helical" evidence="7">
    <location>
        <begin position="264"/>
        <end position="285"/>
    </location>
</feature>
<dbReference type="PANTHER" id="PTHR33048:SF92">
    <property type="entry name" value="INTEGRAL MEMBRANE PROTEIN"/>
    <property type="match status" value="1"/>
</dbReference>
<dbReference type="AlphaFoldDB" id="A0A9P9EM67"/>
<feature type="transmembrane region" description="Helical" evidence="7">
    <location>
        <begin position="124"/>
        <end position="144"/>
    </location>
</feature>
<feature type="transmembrane region" description="Helical" evidence="7">
    <location>
        <begin position="189"/>
        <end position="213"/>
    </location>
</feature>
<reference evidence="9" key="1">
    <citation type="journal article" date="2021" name="Nat. Commun.">
        <title>Genetic determinants of endophytism in the Arabidopsis root mycobiome.</title>
        <authorList>
            <person name="Mesny F."/>
            <person name="Miyauchi S."/>
            <person name="Thiergart T."/>
            <person name="Pickel B."/>
            <person name="Atanasova L."/>
            <person name="Karlsson M."/>
            <person name="Huettel B."/>
            <person name="Barry K.W."/>
            <person name="Haridas S."/>
            <person name="Chen C."/>
            <person name="Bauer D."/>
            <person name="Andreopoulos W."/>
            <person name="Pangilinan J."/>
            <person name="LaButti K."/>
            <person name="Riley R."/>
            <person name="Lipzen A."/>
            <person name="Clum A."/>
            <person name="Drula E."/>
            <person name="Henrissat B."/>
            <person name="Kohler A."/>
            <person name="Grigoriev I.V."/>
            <person name="Martin F.M."/>
            <person name="Hacquard S."/>
        </authorList>
    </citation>
    <scope>NUCLEOTIDE SEQUENCE</scope>
    <source>
        <strain evidence="9">MPI-CAGE-CH-0243</strain>
    </source>
</reference>
<evidence type="ECO:0000256" key="2">
    <source>
        <dbReference type="ARBA" id="ARBA00022692"/>
    </source>
</evidence>
<evidence type="ECO:0000256" key="6">
    <source>
        <dbReference type="SAM" id="MobiDB-lite"/>
    </source>
</evidence>
<proteinExistence type="inferred from homology"/>
<evidence type="ECO:0000259" key="8">
    <source>
        <dbReference type="Pfam" id="PF20684"/>
    </source>
</evidence>
<dbReference type="GO" id="GO:0016020">
    <property type="term" value="C:membrane"/>
    <property type="evidence" value="ECO:0007669"/>
    <property type="project" value="UniProtKB-SubCell"/>
</dbReference>
<dbReference type="OrthoDB" id="444631at2759"/>
<dbReference type="EMBL" id="JAGMWT010000001">
    <property type="protein sequence ID" value="KAH7139566.1"/>
    <property type="molecule type" value="Genomic_DNA"/>
</dbReference>